<gene>
    <name evidence="2" type="ORF">QWZ14_20755</name>
</gene>
<organism evidence="2 3">
    <name type="scientific">Paeniroseomonas aquatica</name>
    <dbReference type="NCBI Taxonomy" id="373043"/>
    <lineage>
        <taxon>Bacteria</taxon>
        <taxon>Pseudomonadati</taxon>
        <taxon>Pseudomonadota</taxon>
        <taxon>Alphaproteobacteria</taxon>
        <taxon>Acetobacterales</taxon>
        <taxon>Acetobacteraceae</taxon>
        <taxon>Paeniroseomonas</taxon>
    </lineage>
</organism>
<dbReference type="EMBL" id="JAUFPN010000182">
    <property type="protein sequence ID" value="MDN3566814.1"/>
    <property type="molecule type" value="Genomic_DNA"/>
</dbReference>
<dbReference type="Proteomes" id="UP001529369">
    <property type="component" value="Unassembled WGS sequence"/>
</dbReference>
<protein>
    <submittedName>
        <fullName evidence="2">LapA family protein</fullName>
    </submittedName>
</protein>
<accession>A0ABT8AAG5</accession>
<reference evidence="3" key="1">
    <citation type="journal article" date="2019" name="Int. J. Syst. Evol. Microbiol.">
        <title>The Global Catalogue of Microorganisms (GCM) 10K type strain sequencing project: providing services to taxonomists for standard genome sequencing and annotation.</title>
        <authorList>
            <consortium name="The Broad Institute Genomics Platform"/>
            <consortium name="The Broad Institute Genome Sequencing Center for Infectious Disease"/>
            <person name="Wu L."/>
            <person name="Ma J."/>
        </authorList>
    </citation>
    <scope>NUCLEOTIDE SEQUENCE [LARGE SCALE GENOMIC DNA]</scope>
    <source>
        <strain evidence="3">CECT 7131</strain>
    </source>
</reference>
<evidence type="ECO:0000313" key="3">
    <source>
        <dbReference type="Proteomes" id="UP001529369"/>
    </source>
</evidence>
<keyword evidence="1" id="KW-0812">Transmembrane</keyword>
<keyword evidence="1" id="KW-0472">Membrane</keyword>
<name>A0ABT8AAG5_9PROT</name>
<sequence>MLRWILLAPLLILLILFGLSNRQEVYLYLWPFDLAWAAPLSVAILIFGAFFFLLGAGVTWAAGLVHRGRARKAEDAARVLSAELAEYRAAAAKQIGPVPQPAGTNLARLQRPAA</sequence>
<keyword evidence="3" id="KW-1185">Reference proteome</keyword>
<proteinExistence type="predicted"/>
<comment type="caution">
    <text evidence="2">The sequence shown here is derived from an EMBL/GenBank/DDBJ whole genome shotgun (WGS) entry which is preliminary data.</text>
</comment>
<evidence type="ECO:0000313" key="2">
    <source>
        <dbReference type="EMBL" id="MDN3566814.1"/>
    </source>
</evidence>
<feature type="transmembrane region" description="Helical" evidence="1">
    <location>
        <begin position="38"/>
        <end position="62"/>
    </location>
</feature>
<evidence type="ECO:0000256" key="1">
    <source>
        <dbReference type="SAM" id="Phobius"/>
    </source>
</evidence>
<dbReference type="RefSeq" id="WP_290318769.1">
    <property type="nucleotide sequence ID" value="NZ_JAUFPN010000182.1"/>
</dbReference>
<keyword evidence="1" id="KW-1133">Transmembrane helix</keyword>